<dbReference type="Proteomes" id="UP000054217">
    <property type="component" value="Unassembled WGS sequence"/>
</dbReference>
<reference evidence="2" key="2">
    <citation type="submission" date="2015-01" db="EMBL/GenBank/DDBJ databases">
        <title>Evolutionary Origins and Diversification of the Mycorrhizal Mutualists.</title>
        <authorList>
            <consortium name="DOE Joint Genome Institute"/>
            <consortium name="Mycorrhizal Genomics Consortium"/>
            <person name="Kohler A."/>
            <person name="Kuo A."/>
            <person name="Nagy L.G."/>
            <person name="Floudas D."/>
            <person name="Copeland A."/>
            <person name="Barry K.W."/>
            <person name="Cichocki N."/>
            <person name="Veneault-Fourrey C."/>
            <person name="LaButti K."/>
            <person name="Lindquist E.A."/>
            <person name="Lipzen A."/>
            <person name="Lundell T."/>
            <person name="Morin E."/>
            <person name="Murat C."/>
            <person name="Riley R."/>
            <person name="Ohm R."/>
            <person name="Sun H."/>
            <person name="Tunlid A."/>
            <person name="Henrissat B."/>
            <person name="Grigoriev I.V."/>
            <person name="Hibbett D.S."/>
            <person name="Martin F."/>
        </authorList>
    </citation>
    <scope>NUCLEOTIDE SEQUENCE [LARGE SCALE GENOMIC DNA]</scope>
    <source>
        <strain evidence="2">Marx 270</strain>
    </source>
</reference>
<evidence type="ECO:0000313" key="1">
    <source>
        <dbReference type="EMBL" id="KIO11117.1"/>
    </source>
</evidence>
<proteinExistence type="predicted"/>
<name>A0A0C3KND9_PISTI</name>
<keyword evidence="2" id="KW-1185">Reference proteome</keyword>
<dbReference type="HOGENOM" id="CLU_1971428_0_0_1"/>
<evidence type="ECO:0000313" key="2">
    <source>
        <dbReference type="Proteomes" id="UP000054217"/>
    </source>
</evidence>
<reference evidence="1 2" key="1">
    <citation type="submission" date="2014-04" db="EMBL/GenBank/DDBJ databases">
        <authorList>
            <consortium name="DOE Joint Genome Institute"/>
            <person name="Kuo A."/>
            <person name="Kohler A."/>
            <person name="Costa M.D."/>
            <person name="Nagy L.G."/>
            <person name="Floudas D."/>
            <person name="Copeland A."/>
            <person name="Barry K.W."/>
            <person name="Cichocki N."/>
            <person name="Veneault-Fourrey C."/>
            <person name="LaButti K."/>
            <person name="Lindquist E.A."/>
            <person name="Lipzen A."/>
            <person name="Lundell T."/>
            <person name="Morin E."/>
            <person name="Murat C."/>
            <person name="Sun H."/>
            <person name="Tunlid A."/>
            <person name="Henrissat B."/>
            <person name="Grigoriev I.V."/>
            <person name="Hibbett D.S."/>
            <person name="Martin F."/>
            <person name="Nordberg H.P."/>
            <person name="Cantor M.N."/>
            <person name="Hua S.X."/>
        </authorList>
    </citation>
    <scope>NUCLEOTIDE SEQUENCE [LARGE SCALE GENOMIC DNA]</scope>
    <source>
        <strain evidence="1 2">Marx 270</strain>
    </source>
</reference>
<sequence>MPLTLSLRRSRSVLNRKFSLPLLFHDDGYVMKSGRKEHSRVAPQSVATNNDESIQHRSLLIYHGCSSNPSPPAIELHLLSKGLVAAKLCSSGEKITGRVETVVEQGVRVFVPGGVARKLLVDFEGGS</sequence>
<dbReference type="STRING" id="870435.A0A0C3KND9"/>
<dbReference type="EMBL" id="KN831950">
    <property type="protein sequence ID" value="KIO11117.1"/>
    <property type="molecule type" value="Genomic_DNA"/>
</dbReference>
<gene>
    <name evidence="1" type="ORF">M404DRAFT_833153</name>
</gene>
<organism evidence="1 2">
    <name type="scientific">Pisolithus tinctorius Marx 270</name>
    <dbReference type="NCBI Taxonomy" id="870435"/>
    <lineage>
        <taxon>Eukaryota</taxon>
        <taxon>Fungi</taxon>
        <taxon>Dikarya</taxon>
        <taxon>Basidiomycota</taxon>
        <taxon>Agaricomycotina</taxon>
        <taxon>Agaricomycetes</taxon>
        <taxon>Agaricomycetidae</taxon>
        <taxon>Boletales</taxon>
        <taxon>Sclerodermatineae</taxon>
        <taxon>Pisolithaceae</taxon>
        <taxon>Pisolithus</taxon>
    </lineage>
</organism>
<protein>
    <submittedName>
        <fullName evidence="1">Uncharacterized protein</fullName>
    </submittedName>
</protein>
<dbReference type="InParanoid" id="A0A0C3KND9"/>
<dbReference type="OrthoDB" id="2446447at2759"/>
<dbReference type="AlphaFoldDB" id="A0A0C3KND9"/>
<accession>A0A0C3KND9</accession>